<reference evidence="1" key="1">
    <citation type="submission" date="2014-11" db="EMBL/GenBank/DDBJ databases">
        <authorList>
            <person name="Amaro Gonzalez C."/>
        </authorList>
    </citation>
    <scope>NUCLEOTIDE SEQUENCE</scope>
</reference>
<dbReference type="AlphaFoldDB" id="A0A0E9Y2C5"/>
<reference evidence="1" key="2">
    <citation type="journal article" date="2015" name="Fish Shellfish Immunol.">
        <title>Early steps in the European eel (Anguilla anguilla)-Vibrio vulnificus interaction in the gills: Role of the RtxA13 toxin.</title>
        <authorList>
            <person name="Callol A."/>
            <person name="Pajuelo D."/>
            <person name="Ebbesson L."/>
            <person name="Teles M."/>
            <person name="MacKenzie S."/>
            <person name="Amaro C."/>
        </authorList>
    </citation>
    <scope>NUCLEOTIDE SEQUENCE</scope>
</reference>
<name>A0A0E9Y2C5_ANGAN</name>
<evidence type="ECO:0000313" key="1">
    <source>
        <dbReference type="EMBL" id="JAI08326.1"/>
    </source>
</evidence>
<organism evidence="1">
    <name type="scientific">Anguilla anguilla</name>
    <name type="common">European freshwater eel</name>
    <name type="synonym">Muraena anguilla</name>
    <dbReference type="NCBI Taxonomy" id="7936"/>
    <lineage>
        <taxon>Eukaryota</taxon>
        <taxon>Metazoa</taxon>
        <taxon>Chordata</taxon>
        <taxon>Craniata</taxon>
        <taxon>Vertebrata</taxon>
        <taxon>Euteleostomi</taxon>
        <taxon>Actinopterygii</taxon>
        <taxon>Neopterygii</taxon>
        <taxon>Teleostei</taxon>
        <taxon>Anguilliformes</taxon>
        <taxon>Anguillidae</taxon>
        <taxon>Anguilla</taxon>
    </lineage>
</organism>
<dbReference type="EMBL" id="GBXM01000252">
    <property type="protein sequence ID" value="JAI08326.1"/>
    <property type="molecule type" value="Transcribed_RNA"/>
</dbReference>
<proteinExistence type="predicted"/>
<accession>A0A0E9Y2C5</accession>
<sequence length="33" mass="3738">MCKISTNSISVQINLVLLDYFDSQTSCTTDYFS</sequence>
<protein>
    <submittedName>
        <fullName evidence="1">Uncharacterized protein</fullName>
    </submittedName>
</protein>